<keyword evidence="4" id="KW-0378">Hydrolase</keyword>
<dbReference type="Gene3D" id="3.90.79.10">
    <property type="entry name" value="Nucleoside Triphosphate Pyrophosphohydrolase"/>
    <property type="match status" value="1"/>
</dbReference>
<comment type="caution">
    <text evidence="9">The sequence shown here is derived from an EMBL/GenBank/DDBJ whole genome shotgun (WGS) entry which is preliminary data.</text>
</comment>
<dbReference type="PANTHER" id="PTHR12318:SF0">
    <property type="entry name" value="ACYL-COENZYME A DIPHOSPHATASE NUDT19"/>
    <property type="match status" value="1"/>
</dbReference>
<evidence type="ECO:0000259" key="8">
    <source>
        <dbReference type="PROSITE" id="PS51462"/>
    </source>
</evidence>
<feature type="transmembrane region" description="Helical" evidence="7">
    <location>
        <begin position="88"/>
        <end position="106"/>
    </location>
</feature>
<sequence>TVLNSKVTWIFDTTMEAIPKIKKIFPSASMIITAKVPKELQSRNQKYDYKVLMAKSFSYSFIFTFFLLTSPLFLINSIFLIYTTLPCLITHYISFFYFPLLVTCYLPPSPLLPHPRVKKGSFAGAHVFPGGKLDDIDKSSAWLHYTDPSGIKDPLLSYKVCAIRETFEETGLLLAKNRGSATEPTNLQDIGDGSGVIMDGLYRKVKTENLELVTNKLKYVSRWITPEFAPRRFDAHFYMINLDNKDGELYENIKQKVEASISNNDGDSRDEKLMEDGDGELMYLEWRSPDEYLDMYCNGKIIMITPQIYSLMKLTRFPRHDDLKSYFSEWNKYNSVEPLISFNNSSHQFSDYGLVTLPGDSLYNQLVSGDFNGENHIDHFESGIGDLQDNSKMNLHRLVILEDQKTNKLSISLHDSIENTMGYPFESNSVRFRSNL</sequence>
<dbReference type="EMBL" id="MBFS01003291">
    <property type="protein sequence ID" value="PVU87452.1"/>
    <property type="molecule type" value="Genomic_DNA"/>
</dbReference>
<keyword evidence="7" id="KW-0472">Membrane</keyword>
<feature type="non-terminal residue" evidence="9">
    <location>
        <position position="1"/>
    </location>
</feature>
<dbReference type="InterPro" id="IPR015797">
    <property type="entry name" value="NUDIX_hydrolase-like_dom_sf"/>
</dbReference>
<dbReference type="GO" id="GO:0046872">
    <property type="term" value="F:metal ion binding"/>
    <property type="evidence" value="ECO:0007669"/>
    <property type="project" value="UniProtKB-KW"/>
</dbReference>
<dbReference type="Proteomes" id="UP000245609">
    <property type="component" value="Unassembled WGS sequence"/>
</dbReference>
<keyword evidence="10" id="KW-1185">Reference proteome</keyword>
<dbReference type="PANTHER" id="PTHR12318">
    <property type="entry name" value="TESTOSTERONE-REGULATED PROTEIN RP2"/>
    <property type="match status" value="1"/>
</dbReference>
<evidence type="ECO:0000313" key="9">
    <source>
        <dbReference type="EMBL" id="PVU87452.1"/>
    </source>
</evidence>
<dbReference type="GO" id="GO:0005739">
    <property type="term" value="C:mitochondrion"/>
    <property type="evidence" value="ECO:0007669"/>
    <property type="project" value="TreeGrafter"/>
</dbReference>
<dbReference type="GO" id="GO:0016818">
    <property type="term" value="F:hydrolase activity, acting on acid anhydrides, in phosphorus-containing anhydrides"/>
    <property type="evidence" value="ECO:0007669"/>
    <property type="project" value="InterPro"/>
</dbReference>
<evidence type="ECO:0000256" key="1">
    <source>
        <dbReference type="ARBA" id="ARBA00001936"/>
    </source>
</evidence>
<dbReference type="STRING" id="133381.A0A2T9Y530"/>
<dbReference type="InterPro" id="IPR000086">
    <property type="entry name" value="NUDIX_hydrolase_dom"/>
</dbReference>
<dbReference type="OrthoDB" id="1695362at2759"/>
<organism evidence="9 10">
    <name type="scientific">Smittium megazygosporum</name>
    <dbReference type="NCBI Taxonomy" id="133381"/>
    <lineage>
        <taxon>Eukaryota</taxon>
        <taxon>Fungi</taxon>
        <taxon>Fungi incertae sedis</taxon>
        <taxon>Zoopagomycota</taxon>
        <taxon>Kickxellomycotina</taxon>
        <taxon>Harpellomycetes</taxon>
        <taxon>Harpellales</taxon>
        <taxon>Legeriomycetaceae</taxon>
        <taxon>Smittium</taxon>
    </lineage>
</organism>
<evidence type="ECO:0000313" key="10">
    <source>
        <dbReference type="Proteomes" id="UP000245609"/>
    </source>
</evidence>
<feature type="transmembrane region" description="Helical" evidence="7">
    <location>
        <begin position="59"/>
        <end position="82"/>
    </location>
</feature>
<reference evidence="9 10" key="1">
    <citation type="journal article" date="2018" name="MBio">
        <title>Comparative Genomics Reveals the Core Gene Toolbox for the Fungus-Insect Symbiosis.</title>
        <authorList>
            <person name="Wang Y."/>
            <person name="Stata M."/>
            <person name="Wang W."/>
            <person name="Stajich J.E."/>
            <person name="White M.M."/>
            <person name="Moncalvo J.M."/>
        </authorList>
    </citation>
    <scope>NUCLEOTIDE SEQUENCE [LARGE SCALE GENOMIC DNA]</scope>
    <source>
        <strain evidence="9 10">SC-DP-2</strain>
    </source>
</reference>
<dbReference type="InterPro" id="IPR039121">
    <property type="entry name" value="NUDT19"/>
</dbReference>
<evidence type="ECO:0000256" key="2">
    <source>
        <dbReference type="ARBA" id="ARBA00001946"/>
    </source>
</evidence>
<evidence type="ECO:0000256" key="7">
    <source>
        <dbReference type="SAM" id="Phobius"/>
    </source>
</evidence>
<protein>
    <recommendedName>
        <fullName evidence="8">Nudix hydrolase domain-containing protein</fullName>
    </recommendedName>
</protein>
<proteinExistence type="predicted"/>
<name>A0A2T9Y530_9FUNG</name>
<keyword evidence="6" id="KW-0464">Manganese</keyword>
<keyword evidence="7" id="KW-1133">Transmembrane helix</keyword>
<keyword evidence="7" id="KW-0812">Transmembrane</keyword>
<evidence type="ECO:0000256" key="4">
    <source>
        <dbReference type="ARBA" id="ARBA00022801"/>
    </source>
</evidence>
<dbReference type="AlphaFoldDB" id="A0A2T9Y530"/>
<accession>A0A2T9Y530</accession>
<keyword evidence="3" id="KW-0479">Metal-binding</keyword>
<evidence type="ECO:0000256" key="3">
    <source>
        <dbReference type="ARBA" id="ARBA00022723"/>
    </source>
</evidence>
<evidence type="ECO:0000256" key="6">
    <source>
        <dbReference type="ARBA" id="ARBA00023211"/>
    </source>
</evidence>
<keyword evidence="5" id="KW-0460">Magnesium</keyword>
<dbReference type="PROSITE" id="PS51462">
    <property type="entry name" value="NUDIX"/>
    <property type="match status" value="1"/>
</dbReference>
<comment type="cofactor">
    <cofactor evidence="2">
        <name>Mg(2+)</name>
        <dbReference type="ChEBI" id="CHEBI:18420"/>
    </cofactor>
</comment>
<dbReference type="CDD" id="cd18870">
    <property type="entry name" value="NUDIX_AcylCoAdiphos_Nudt19"/>
    <property type="match status" value="1"/>
</dbReference>
<feature type="domain" description="Nudix hydrolase" evidence="8">
    <location>
        <begin position="23"/>
        <end position="309"/>
    </location>
</feature>
<evidence type="ECO:0000256" key="5">
    <source>
        <dbReference type="ARBA" id="ARBA00022842"/>
    </source>
</evidence>
<comment type="cofactor">
    <cofactor evidence="1">
        <name>Mn(2+)</name>
        <dbReference type="ChEBI" id="CHEBI:29035"/>
    </cofactor>
</comment>
<gene>
    <name evidence="9" type="ORF">BB560_006487</name>
</gene>
<dbReference type="SUPFAM" id="SSF55811">
    <property type="entry name" value="Nudix"/>
    <property type="match status" value="1"/>
</dbReference>